<feature type="region of interest" description="Disordered" evidence="11">
    <location>
        <begin position="490"/>
        <end position="509"/>
    </location>
</feature>
<keyword evidence="9" id="KW-0472">Membrane</keyword>
<protein>
    <submittedName>
        <fullName evidence="14">Autotransporter beta-domain protein</fullName>
    </submittedName>
</protein>
<evidence type="ECO:0000256" key="10">
    <source>
        <dbReference type="ARBA" id="ARBA00023237"/>
    </source>
</evidence>
<keyword evidence="5" id="KW-0134">Cell wall</keyword>
<feature type="compositionally biased region" description="Polar residues" evidence="11">
    <location>
        <begin position="499"/>
        <end position="509"/>
    </location>
</feature>
<feature type="compositionally biased region" description="Polar residues" evidence="11">
    <location>
        <begin position="451"/>
        <end position="462"/>
    </location>
</feature>
<evidence type="ECO:0000256" key="3">
    <source>
        <dbReference type="ARBA" id="ARBA00007542"/>
    </source>
</evidence>
<evidence type="ECO:0000256" key="4">
    <source>
        <dbReference type="ARBA" id="ARBA00022452"/>
    </source>
</evidence>
<evidence type="ECO:0000256" key="1">
    <source>
        <dbReference type="ARBA" id="ARBA00004191"/>
    </source>
</evidence>
<dbReference type="InterPro" id="IPR003368">
    <property type="entry name" value="POMP_repeat"/>
</dbReference>
<keyword evidence="15" id="KW-1185">Reference proteome</keyword>
<comment type="similarity">
    <text evidence="3">Belongs to the PMP outer membrane protein family.</text>
</comment>
<accession>A0ABN0MZW3</accession>
<evidence type="ECO:0000259" key="13">
    <source>
        <dbReference type="PROSITE" id="PS51208"/>
    </source>
</evidence>
<dbReference type="PROSITE" id="PS51208">
    <property type="entry name" value="AUTOTRANSPORTER"/>
    <property type="match status" value="1"/>
</dbReference>
<feature type="region of interest" description="Disordered" evidence="11">
    <location>
        <begin position="441"/>
        <end position="462"/>
    </location>
</feature>
<dbReference type="Proteomes" id="UP000016064">
    <property type="component" value="Unassembled WGS sequence"/>
</dbReference>
<evidence type="ECO:0000256" key="12">
    <source>
        <dbReference type="SAM" id="SignalP"/>
    </source>
</evidence>
<dbReference type="NCBIfam" id="TIGR01376">
    <property type="entry name" value="POMP_repeat"/>
    <property type="match status" value="3"/>
</dbReference>
<sequence>MKRPPLWLLLSSGLALTSSFSFANGGETTAENILLSSKSSYDGNITNQEFSPNTKTSTTNYYVIGNVMIANAGLKPTNADLKTIETGLTSSCFFVSNGDLNFIGNGHSLNFYNIQTKSIQNGNPPPPPPSPQLIPAAIEVKGSSVGTTDIHIQETSPKNIGNLSVQGFSNFSCMFCPPLNQTTSSTLGAIKTTGSSTFINNAYLTFDNNRSPENGGAISSSGITIESSLLSTTFSSNSSAKSGGALYSNKNITISGNRRVVFSKNISTQTTTVSNPASLSSDEHLKLEKTPADKETFPKAESESSIDAVLPKAILNIPLSSQHFAVPLLASISNQEVSQVTTLCGGGAICSGASDSMVTLENNGYLMFTENSSKTQGGAICANKLTLSSGGPVLFLNNSVESSSPKGGAIAIMGDSGTCSITADRGNIIFDGNTIITTSAQQQQAEKKVQSPPTTTRNSIDLSSGCTLKDLRAKSGYGIFFYDPITSEPPKAAGKSKENSQSLNINNPDSTNASVYTGAIVFSGEHVSPENTVSQEEALTENLNVKSKISQPVALKAGSLALRSRAILEVNSFSQDAGSLLVMDLGTTLQTPKTTTGSSILKTSSSKDVTLSASVPSATTHDVTPASATGITISSLGINVGSMINESHPVTIKAQGTSETATVTAISLVDSSGNSYESPNFGKNKTFNNVINISGTPASHILSVISGNTVDSTKQVPLPHYGYQGTWTVTWSDANAKSGNGNKTVSLSWEESGYKVNPERKGSLIPNTLWGNFSDIRAVHNLIENNLHNNQRCLGFWASGLGNFLHKSSSGDRQKFRHNSGGYSLGILGKTNKDNTLSVSFFQIFSSNKDFLVSKNSATAYGTSLCYQHTNYWKGWSCLGITSPVTLNTLLSYTYASNRVKTEMTTTYAPAGVTYPKLKGDWGNNTLAVECEGSTIISTPCSRIFDNYAPFLKLQLIYAHQGDFQENDSTYGRYFDSSSLTNLSLPLGIRFEKHSKKENASYNLTLIYSPDVIRSNPESHAHLLNDPNVAKWVSKGTNLARQAFILRTGNRYMYSPNILLLGEFNFEIRGSSHTYNVNLGSKICF</sequence>
<feature type="signal peptide" evidence="12">
    <location>
        <begin position="1"/>
        <end position="23"/>
    </location>
</feature>
<keyword evidence="4" id="KW-1134">Transmembrane beta strand</keyword>
<dbReference type="InterPro" id="IPR005546">
    <property type="entry name" value="Autotransporte_beta"/>
</dbReference>
<dbReference type="SUPFAM" id="SSF103515">
    <property type="entry name" value="Autotransporter"/>
    <property type="match status" value="1"/>
</dbReference>
<dbReference type="InterPro" id="IPR011427">
    <property type="entry name" value="Polymorphic_membr_middle"/>
</dbReference>
<keyword evidence="8 12" id="KW-0732">Signal</keyword>
<evidence type="ECO:0000313" key="15">
    <source>
        <dbReference type="Proteomes" id="UP000016064"/>
    </source>
</evidence>
<evidence type="ECO:0000256" key="9">
    <source>
        <dbReference type="ARBA" id="ARBA00023136"/>
    </source>
</evidence>
<name>A0ABN0MZW3_9CHLA</name>
<dbReference type="Pfam" id="PF02415">
    <property type="entry name" value="Chlam_PMP"/>
    <property type="match status" value="3"/>
</dbReference>
<comment type="caution">
    <text evidence="14">The sequence shown here is derived from an EMBL/GenBank/DDBJ whole genome shotgun (WGS) entry which is preliminary data.</text>
</comment>
<evidence type="ECO:0000256" key="8">
    <source>
        <dbReference type="ARBA" id="ARBA00022729"/>
    </source>
</evidence>
<dbReference type="Pfam" id="PF07548">
    <property type="entry name" value="ChlamPMP_M"/>
    <property type="match status" value="1"/>
</dbReference>
<keyword evidence="10" id="KW-0998">Cell outer membrane</keyword>
<dbReference type="RefSeq" id="WP_020371013.1">
    <property type="nucleotide sequence ID" value="NZ_APJW01000001.1"/>
</dbReference>
<dbReference type="Gene3D" id="2.40.128.130">
    <property type="entry name" value="Autotransporter beta-domain"/>
    <property type="match status" value="1"/>
</dbReference>
<keyword evidence="7" id="KW-0812">Transmembrane</keyword>
<evidence type="ECO:0000256" key="7">
    <source>
        <dbReference type="ARBA" id="ARBA00022692"/>
    </source>
</evidence>
<keyword evidence="6" id="KW-0964">Secreted</keyword>
<evidence type="ECO:0000313" key="14">
    <source>
        <dbReference type="EMBL" id="EQM62833.1"/>
    </source>
</evidence>
<comment type="subcellular location">
    <subcellularLocation>
        <location evidence="2">Cell outer membrane</location>
        <topology evidence="2">Peripheral membrane protein</topology>
        <orientation evidence="2">Extracellular side</orientation>
    </subcellularLocation>
    <subcellularLocation>
        <location evidence="1">Secreted</location>
        <location evidence="1">Cell wall</location>
    </subcellularLocation>
</comment>
<evidence type="ECO:0000256" key="11">
    <source>
        <dbReference type="SAM" id="MobiDB-lite"/>
    </source>
</evidence>
<dbReference type="SMART" id="SM00869">
    <property type="entry name" value="Autotransporter"/>
    <property type="match status" value="1"/>
</dbReference>
<reference evidence="14 15" key="1">
    <citation type="submission" date="2013-07" db="EMBL/GenBank/DDBJ databases">
        <title>Isolation of a new Chlamydia species from the feral Sacred Ibis (Threskiornis aethiopicus): Chlamydia ibidis.</title>
        <authorList>
            <person name="Vorimore F."/>
            <person name="Hsia R.-C."/>
            <person name="Huot-Creasy H."/>
            <person name="Bastian S."/>
            <person name="Deruyter L."/>
            <person name="Passet A."/>
            <person name="Sachse K."/>
            <person name="Bavoil P."/>
            <person name="Myers G."/>
            <person name="Laroucau K."/>
        </authorList>
    </citation>
    <scope>NUCLEOTIDE SEQUENCE [LARGE SCALE GENOMIC DNA]</scope>
    <source>
        <strain evidence="14 15">10-1398/6</strain>
    </source>
</reference>
<dbReference type="Pfam" id="PF03797">
    <property type="entry name" value="Autotransporter"/>
    <property type="match status" value="1"/>
</dbReference>
<dbReference type="InterPro" id="IPR036709">
    <property type="entry name" value="Autotransporte_beta_dom_sf"/>
</dbReference>
<feature type="chain" id="PRO_5045826369" evidence="12">
    <location>
        <begin position="24"/>
        <end position="1085"/>
    </location>
</feature>
<proteinExistence type="inferred from homology"/>
<dbReference type="EMBL" id="APJW01000001">
    <property type="protein sequence ID" value="EQM62833.1"/>
    <property type="molecule type" value="Genomic_DNA"/>
</dbReference>
<evidence type="ECO:0000256" key="6">
    <source>
        <dbReference type="ARBA" id="ARBA00022525"/>
    </source>
</evidence>
<organism evidence="14 15">
    <name type="scientific">Chlamydia ibidis 10-1398/6</name>
    <dbReference type="NCBI Taxonomy" id="1046581"/>
    <lineage>
        <taxon>Bacteria</taxon>
        <taxon>Pseudomonadati</taxon>
        <taxon>Chlamydiota</taxon>
        <taxon>Chlamydiia</taxon>
        <taxon>Chlamydiales</taxon>
        <taxon>Chlamydiaceae</taxon>
        <taxon>Chlamydia/Chlamydophila group</taxon>
        <taxon>Chlamydia</taxon>
    </lineage>
</organism>
<evidence type="ECO:0000256" key="2">
    <source>
        <dbReference type="ARBA" id="ARBA00004416"/>
    </source>
</evidence>
<gene>
    <name evidence="14" type="ORF">H359_0371</name>
</gene>
<feature type="domain" description="Autotransporter" evidence="13">
    <location>
        <begin position="789"/>
        <end position="1085"/>
    </location>
</feature>
<evidence type="ECO:0000256" key="5">
    <source>
        <dbReference type="ARBA" id="ARBA00022512"/>
    </source>
</evidence>